<evidence type="ECO:0000313" key="2">
    <source>
        <dbReference type="EMBL" id="EXM14568.1"/>
    </source>
</evidence>
<dbReference type="HOGENOM" id="CLU_2622106_0_0_1"/>
<organism evidence="2">
    <name type="scientific">Fusarium oxysporum f. sp. vasinfectum 25433</name>
    <dbReference type="NCBI Taxonomy" id="1089449"/>
    <lineage>
        <taxon>Eukaryota</taxon>
        <taxon>Fungi</taxon>
        <taxon>Dikarya</taxon>
        <taxon>Ascomycota</taxon>
        <taxon>Pezizomycotina</taxon>
        <taxon>Sordariomycetes</taxon>
        <taxon>Hypocreomycetidae</taxon>
        <taxon>Hypocreales</taxon>
        <taxon>Nectriaceae</taxon>
        <taxon>Fusarium</taxon>
        <taxon>Fusarium oxysporum species complex</taxon>
    </lineage>
</organism>
<dbReference type="Proteomes" id="UP000030701">
    <property type="component" value="Unassembled WGS sequence"/>
</dbReference>
<keyword evidence="1" id="KW-0732">Signal</keyword>
<sequence length="78" mass="8127">MNIFTILAATAVAVSADKCSDMSKPTLVCCGTLSKFGVCVPVLNIGSCENEGQLACYPQSAKKNICLVEQNCGPVVDL</sequence>
<protein>
    <recommendedName>
        <fullName evidence="3">Extracellular membrane protein CFEM domain-containing protein</fullName>
    </recommendedName>
</protein>
<name>X0KLY4_FUSOX</name>
<evidence type="ECO:0000256" key="1">
    <source>
        <dbReference type="SAM" id="SignalP"/>
    </source>
</evidence>
<reference evidence="2" key="2">
    <citation type="submission" date="2012-05" db="EMBL/GenBank/DDBJ databases">
        <title>The Genome Annotation of Fusarium oxysporum Cotton.</title>
        <authorList>
            <consortium name="The Broad Institute Genomics Platform"/>
            <person name="Ma L.-J."/>
            <person name="Corby-Kistler H."/>
            <person name="Broz K."/>
            <person name="Gale L.R."/>
            <person name="Jonkers W."/>
            <person name="O'Donnell K."/>
            <person name="Ploetz R."/>
            <person name="Steinberg C."/>
            <person name="Schwartz D.C."/>
            <person name="VanEtten H."/>
            <person name="Zhou S."/>
            <person name="Young S.K."/>
            <person name="Zeng Q."/>
            <person name="Gargeya S."/>
            <person name="Fitzgerald M."/>
            <person name="Abouelleil A."/>
            <person name="Alvarado L."/>
            <person name="Chapman S.B."/>
            <person name="Gainer-Dewar J."/>
            <person name="Goldberg J."/>
            <person name="Griggs A."/>
            <person name="Gujja S."/>
            <person name="Hansen M."/>
            <person name="Howarth C."/>
            <person name="Imamovic A."/>
            <person name="Ireland A."/>
            <person name="Larimer J."/>
            <person name="McCowan C."/>
            <person name="Murphy C."/>
            <person name="Pearson M."/>
            <person name="Poon T.W."/>
            <person name="Priest M."/>
            <person name="Roberts A."/>
            <person name="Saif S."/>
            <person name="Shea T."/>
            <person name="Sykes S."/>
            <person name="Wortman J."/>
            <person name="Nusbaum C."/>
            <person name="Birren B."/>
        </authorList>
    </citation>
    <scope>NUCLEOTIDE SEQUENCE</scope>
    <source>
        <strain evidence="2">25433</strain>
    </source>
</reference>
<proteinExistence type="predicted"/>
<feature type="signal peptide" evidence="1">
    <location>
        <begin position="1"/>
        <end position="16"/>
    </location>
</feature>
<reference evidence="2" key="1">
    <citation type="submission" date="2011-11" db="EMBL/GenBank/DDBJ databases">
        <title>The Genome Sequence of Fusarium oxysporum Cotton.</title>
        <authorList>
            <consortium name="The Broad Institute Genome Sequencing Platform"/>
            <person name="Ma L.-J."/>
            <person name="Gale L.R."/>
            <person name="Schwartz D.C."/>
            <person name="Zhou S."/>
            <person name="Corby-Kistler H."/>
            <person name="Young S.K."/>
            <person name="Zeng Q."/>
            <person name="Gargeya S."/>
            <person name="Fitzgerald M."/>
            <person name="Haas B."/>
            <person name="Abouelleil A."/>
            <person name="Alvarado L."/>
            <person name="Arachchi H.M."/>
            <person name="Berlin A."/>
            <person name="Brown A."/>
            <person name="Chapman S.B."/>
            <person name="Chen Z."/>
            <person name="Dunbar C."/>
            <person name="Freedman E."/>
            <person name="Gearin G."/>
            <person name="Goldberg J."/>
            <person name="Griggs A."/>
            <person name="Gujja S."/>
            <person name="Heiman D."/>
            <person name="Howarth C."/>
            <person name="Larson L."/>
            <person name="Lui A."/>
            <person name="MacDonald P.J.P."/>
            <person name="Montmayeur A."/>
            <person name="Murphy C."/>
            <person name="Neiman D."/>
            <person name="Pearson M."/>
            <person name="Priest M."/>
            <person name="Roberts A."/>
            <person name="Saif S."/>
            <person name="Shea T."/>
            <person name="Shenoy N."/>
            <person name="Sisk P."/>
            <person name="Stolte C."/>
            <person name="Sykes S."/>
            <person name="Wortman J."/>
            <person name="Nusbaum C."/>
            <person name="Birren B."/>
        </authorList>
    </citation>
    <scope>NUCLEOTIDE SEQUENCE [LARGE SCALE GENOMIC DNA]</scope>
    <source>
        <strain evidence="2">25433</strain>
    </source>
</reference>
<dbReference type="AlphaFoldDB" id="X0KLY4"/>
<feature type="chain" id="PRO_5004943101" description="Extracellular membrane protein CFEM domain-containing protein" evidence="1">
    <location>
        <begin position="17"/>
        <end position="78"/>
    </location>
</feature>
<dbReference type="OrthoDB" id="10539674at2759"/>
<evidence type="ECO:0008006" key="3">
    <source>
        <dbReference type="Google" id="ProtNLM"/>
    </source>
</evidence>
<dbReference type="EMBL" id="JH658053">
    <property type="protein sequence ID" value="EXM14568.1"/>
    <property type="molecule type" value="Genomic_DNA"/>
</dbReference>
<gene>
    <name evidence="2" type="ORF">FOTG_17033</name>
</gene>
<accession>X0KLY4</accession>